<name>A0A8X6PIG9_NEPPI</name>
<sequence length="95" mass="10927">MAQGIACKTRKQMSFLSEVDLFLFLFGARKVQDRSFSHFMVLLSLPPLDFLSEFGPLMVYGTHVMNLLKCNQYCGSVFHEILAFNWISLSGRRFP</sequence>
<dbReference type="Proteomes" id="UP000887013">
    <property type="component" value="Unassembled WGS sequence"/>
</dbReference>
<dbReference type="AlphaFoldDB" id="A0A8X6PIG9"/>
<protein>
    <submittedName>
        <fullName evidence="1">Uncharacterized protein</fullName>
    </submittedName>
</protein>
<keyword evidence="2" id="KW-1185">Reference proteome</keyword>
<accession>A0A8X6PIG9</accession>
<evidence type="ECO:0000313" key="1">
    <source>
        <dbReference type="EMBL" id="GFT66015.1"/>
    </source>
</evidence>
<evidence type="ECO:0000313" key="2">
    <source>
        <dbReference type="Proteomes" id="UP000887013"/>
    </source>
</evidence>
<organism evidence="1 2">
    <name type="scientific">Nephila pilipes</name>
    <name type="common">Giant wood spider</name>
    <name type="synonym">Nephila maculata</name>
    <dbReference type="NCBI Taxonomy" id="299642"/>
    <lineage>
        <taxon>Eukaryota</taxon>
        <taxon>Metazoa</taxon>
        <taxon>Ecdysozoa</taxon>
        <taxon>Arthropoda</taxon>
        <taxon>Chelicerata</taxon>
        <taxon>Arachnida</taxon>
        <taxon>Araneae</taxon>
        <taxon>Araneomorphae</taxon>
        <taxon>Entelegynae</taxon>
        <taxon>Araneoidea</taxon>
        <taxon>Nephilidae</taxon>
        <taxon>Nephila</taxon>
    </lineage>
</organism>
<reference evidence="1" key="1">
    <citation type="submission" date="2020-08" db="EMBL/GenBank/DDBJ databases">
        <title>Multicomponent nature underlies the extraordinary mechanical properties of spider dragline silk.</title>
        <authorList>
            <person name="Kono N."/>
            <person name="Nakamura H."/>
            <person name="Mori M."/>
            <person name="Yoshida Y."/>
            <person name="Ohtoshi R."/>
            <person name="Malay A.D."/>
            <person name="Moran D.A.P."/>
            <person name="Tomita M."/>
            <person name="Numata K."/>
            <person name="Arakawa K."/>
        </authorList>
    </citation>
    <scope>NUCLEOTIDE SEQUENCE</scope>
</reference>
<gene>
    <name evidence="1" type="ORF">NPIL_438621</name>
</gene>
<dbReference type="EMBL" id="BMAW01115428">
    <property type="protein sequence ID" value="GFT66015.1"/>
    <property type="molecule type" value="Genomic_DNA"/>
</dbReference>
<comment type="caution">
    <text evidence="1">The sequence shown here is derived from an EMBL/GenBank/DDBJ whole genome shotgun (WGS) entry which is preliminary data.</text>
</comment>
<proteinExistence type="predicted"/>